<organism evidence="1 2">
    <name type="scientific">Candidatus Carbonibacillus altaicus</name>
    <dbReference type="NCBI Taxonomy" id="2163959"/>
    <lineage>
        <taxon>Bacteria</taxon>
        <taxon>Bacillati</taxon>
        <taxon>Bacillota</taxon>
        <taxon>Bacilli</taxon>
        <taxon>Bacillales</taxon>
        <taxon>Candidatus Carbonibacillus</taxon>
    </lineage>
</organism>
<dbReference type="Proteomes" id="UP000244338">
    <property type="component" value="Unassembled WGS sequence"/>
</dbReference>
<sequence>MAYDRKKIEELIDGTIDWETLHRMLSQPKDPERFQLYVDILQERVHFPETILLPMGLHLYIVQKKDGSRVVKCDCGHEFCSADDNWKMYALIYVREDEESLNELYPKLMAPDPSWQVLREYYCPNCGTQLEVENVTPWYPILKDFEPDIEAFYQEWLGIPVPEPKK</sequence>
<reference evidence="2" key="1">
    <citation type="journal article" date="2018" name="Sci. Rep.">
        <title>Lignite coal burning seam in the remote Altai Mountains harbors a hydrogen-driven thermophilic microbial community.</title>
        <authorList>
            <person name="Kadnikov V.V."/>
            <person name="Mardanov A.V."/>
            <person name="Ivasenko D.A."/>
            <person name="Antsiferov D.V."/>
            <person name="Beletsky A.V."/>
            <person name="Karnachuk O.V."/>
            <person name="Ravin N.V."/>
        </authorList>
    </citation>
    <scope>NUCLEOTIDE SEQUENCE [LARGE SCALE GENOMIC DNA]</scope>
</reference>
<dbReference type="InterPro" id="IPR016750">
    <property type="entry name" value="Aceto_COase_bsu/gsu"/>
</dbReference>
<evidence type="ECO:0000313" key="1">
    <source>
        <dbReference type="EMBL" id="PTQ57675.1"/>
    </source>
</evidence>
<proteinExistence type="predicted"/>
<gene>
    <name evidence="1" type="ORF">BSOLF_0870</name>
</gene>
<name>A0A2R6Y4U6_9BACL</name>
<evidence type="ECO:0000313" key="2">
    <source>
        <dbReference type="Proteomes" id="UP000244338"/>
    </source>
</evidence>
<dbReference type="Pfam" id="PF08882">
    <property type="entry name" value="Acetone_carb_G"/>
    <property type="match status" value="1"/>
</dbReference>
<dbReference type="EMBL" id="PEBX01000003">
    <property type="protein sequence ID" value="PTQ57675.1"/>
    <property type="molecule type" value="Genomic_DNA"/>
</dbReference>
<protein>
    <submittedName>
        <fullName evidence="1">Acetone carboxylase, gamma subunit</fullName>
    </submittedName>
</protein>
<comment type="caution">
    <text evidence="1">The sequence shown here is derived from an EMBL/GenBank/DDBJ whole genome shotgun (WGS) entry which is preliminary data.</text>
</comment>
<dbReference type="AlphaFoldDB" id="A0A2R6Y4U6"/>
<accession>A0A2R6Y4U6</accession>
<dbReference type="PIRSF" id="PIRSF019217">
    <property type="entry name" value="Acetone_carboxlyase_gsu"/>
    <property type="match status" value="1"/>
</dbReference>